<evidence type="ECO:0000256" key="15">
    <source>
        <dbReference type="PIRNR" id="PIRNR000854"/>
    </source>
</evidence>
<dbReference type="NCBIfam" id="TIGR01418">
    <property type="entry name" value="PEP_synth"/>
    <property type="match status" value="1"/>
</dbReference>
<protein>
    <recommendedName>
        <fullName evidence="6 15">Phosphoenolpyruvate synthase</fullName>
        <shortName evidence="15">PEP synthase</shortName>
        <ecNumber evidence="5 15">2.7.9.2</ecNumber>
    </recommendedName>
    <alternativeName>
        <fullName evidence="13 15">Pyruvate, water dikinase</fullName>
    </alternativeName>
</protein>
<evidence type="ECO:0000256" key="12">
    <source>
        <dbReference type="ARBA" id="ARBA00022842"/>
    </source>
</evidence>
<evidence type="ECO:0000256" key="5">
    <source>
        <dbReference type="ARBA" id="ARBA00011996"/>
    </source>
</evidence>
<dbReference type="InterPro" id="IPR000121">
    <property type="entry name" value="PEP_util_C"/>
</dbReference>
<evidence type="ECO:0000256" key="2">
    <source>
        <dbReference type="ARBA" id="ARBA00002988"/>
    </source>
</evidence>
<dbReference type="FunFam" id="3.20.20.60:FF:000010">
    <property type="entry name" value="Phosphoenolpyruvate synthase"/>
    <property type="match status" value="1"/>
</dbReference>
<dbReference type="Proteomes" id="UP000254069">
    <property type="component" value="Unassembled WGS sequence"/>
</dbReference>
<feature type="domain" description="PEP-utilising enzyme mobile" evidence="16">
    <location>
        <begin position="383"/>
        <end position="454"/>
    </location>
</feature>
<dbReference type="InterPro" id="IPR013815">
    <property type="entry name" value="ATP_grasp_subdomain_1"/>
</dbReference>
<evidence type="ECO:0000256" key="13">
    <source>
        <dbReference type="ARBA" id="ARBA00033470"/>
    </source>
</evidence>
<evidence type="ECO:0000256" key="7">
    <source>
        <dbReference type="ARBA" id="ARBA00022679"/>
    </source>
</evidence>
<evidence type="ECO:0000313" key="20">
    <source>
        <dbReference type="EMBL" id="SUJ03362.1"/>
    </source>
</evidence>
<dbReference type="InterPro" id="IPR008279">
    <property type="entry name" value="PEP-util_enz_mobile_dom"/>
</dbReference>
<dbReference type="Gene3D" id="3.30.1490.20">
    <property type="entry name" value="ATP-grasp fold, A domain"/>
    <property type="match status" value="1"/>
</dbReference>
<keyword evidence="12 15" id="KW-0460">Magnesium</keyword>
<dbReference type="Gene3D" id="3.30.470.20">
    <property type="entry name" value="ATP-grasp fold, B domain"/>
    <property type="match status" value="1"/>
</dbReference>
<evidence type="ECO:0000256" key="10">
    <source>
        <dbReference type="ARBA" id="ARBA00022777"/>
    </source>
</evidence>
<evidence type="ECO:0000256" key="8">
    <source>
        <dbReference type="ARBA" id="ARBA00022723"/>
    </source>
</evidence>
<dbReference type="InterPro" id="IPR002192">
    <property type="entry name" value="PPDK_AMP/ATP-bd"/>
</dbReference>
<comment type="function">
    <text evidence="2 15">Catalyzes the phosphorylation of pyruvate to phosphoenolpyruvate.</text>
</comment>
<dbReference type="UniPathway" id="UPA00138"/>
<keyword evidence="7 15" id="KW-0808">Transferase</keyword>
<dbReference type="GO" id="GO:0008986">
    <property type="term" value="F:pyruvate, water dikinase activity"/>
    <property type="evidence" value="ECO:0007669"/>
    <property type="project" value="UniProtKB-EC"/>
</dbReference>
<evidence type="ECO:0000256" key="14">
    <source>
        <dbReference type="ARBA" id="ARBA00047700"/>
    </source>
</evidence>
<dbReference type="InterPro" id="IPR040442">
    <property type="entry name" value="Pyrv_kinase-like_dom_sf"/>
</dbReference>
<dbReference type="InterPro" id="IPR036637">
    <property type="entry name" value="Phosphohistidine_dom_sf"/>
</dbReference>
<dbReference type="PANTHER" id="PTHR43030:SF1">
    <property type="entry name" value="PHOSPHOENOLPYRUVATE SYNTHASE"/>
    <property type="match status" value="1"/>
</dbReference>
<dbReference type="GO" id="GO:0046872">
    <property type="term" value="F:metal ion binding"/>
    <property type="evidence" value="ECO:0007669"/>
    <property type="project" value="UniProtKB-KW"/>
</dbReference>
<dbReference type="InterPro" id="IPR015813">
    <property type="entry name" value="Pyrv/PenolPyrv_kinase-like_dom"/>
</dbReference>
<evidence type="ECO:0000313" key="19">
    <source>
        <dbReference type="EMBL" id="BCV45404.1"/>
    </source>
</evidence>
<evidence type="ECO:0000259" key="16">
    <source>
        <dbReference type="Pfam" id="PF00391"/>
    </source>
</evidence>
<accession>A0A380BLJ8</accession>
<dbReference type="Gene3D" id="3.20.20.60">
    <property type="entry name" value="Phosphoenolpyruvate-binding domains"/>
    <property type="match status" value="1"/>
</dbReference>
<evidence type="ECO:0000259" key="17">
    <source>
        <dbReference type="Pfam" id="PF01326"/>
    </source>
</evidence>
<proteinExistence type="inferred from homology"/>
<comment type="pathway">
    <text evidence="3 15">Carbohydrate biosynthesis; gluconeogenesis.</text>
</comment>
<dbReference type="PROSITE" id="PS00370">
    <property type="entry name" value="PEP_ENZYMES_PHOS_SITE"/>
    <property type="match status" value="1"/>
</dbReference>
<name>A0A380BLJ8_9GAMM</name>
<dbReference type="Proteomes" id="UP000825078">
    <property type="component" value="Chromosome"/>
</dbReference>
<gene>
    <name evidence="20" type="primary">ppsA</name>
    <name evidence="20" type="ORF">NCTC10738_03609</name>
    <name evidence="19" type="ORF">TUM17379_24220</name>
</gene>
<dbReference type="PIRSF" id="PIRSF000854">
    <property type="entry name" value="PEP_synthase"/>
    <property type="match status" value="1"/>
</dbReference>
<keyword evidence="21" id="KW-1185">Reference proteome</keyword>
<keyword evidence="8 15" id="KW-0479">Metal-binding</keyword>
<dbReference type="FunFam" id="3.30.1490.20:FF:000010">
    <property type="entry name" value="Phosphoenolpyruvate synthase"/>
    <property type="match status" value="1"/>
</dbReference>
<evidence type="ECO:0000256" key="1">
    <source>
        <dbReference type="ARBA" id="ARBA00001946"/>
    </source>
</evidence>
<dbReference type="EMBL" id="UGYO01000002">
    <property type="protein sequence ID" value="SUJ03362.1"/>
    <property type="molecule type" value="Genomic_DNA"/>
</dbReference>
<dbReference type="Pfam" id="PF00391">
    <property type="entry name" value="PEP-utilizers"/>
    <property type="match status" value="1"/>
</dbReference>
<dbReference type="GO" id="GO:0006094">
    <property type="term" value="P:gluconeogenesis"/>
    <property type="evidence" value="ECO:0007669"/>
    <property type="project" value="UniProtKB-UniPathway"/>
</dbReference>
<reference evidence="20 21" key="1">
    <citation type="submission" date="2018-06" db="EMBL/GenBank/DDBJ databases">
        <authorList>
            <consortium name="Pathogen Informatics"/>
            <person name="Doyle S."/>
        </authorList>
    </citation>
    <scope>NUCLEOTIDE SEQUENCE [LARGE SCALE GENOMIC DNA]</scope>
    <source>
        <strain evidence="20 21">NCTC10738</strain>
    </source>
</reference>
<keyword evidence="10 15" id="KW-0418">Kinase</keyword>
<evidence type="ECO:0000256" key="4">
    <source>
        <dbReference type="ARBA" id="ARBA00007837"/>
    </source>
</evidence>
<dbReference type="SUPFAM" id="SSF56059">
    <property type="entry name" value="Glutathione synthetase ATP-binding domain-like"/>
    <property type="match status" value="1"/>
</dbReference>
<dbReference type="NCBIfam" id="NF005057">
    <property type="entry name" value="PRK06464.1"/>
    <property type="match status" value="1"/>
</dbReference>
<dbReference type="PROSITE" id="PS00742">
    <property type="entry name" value="PEP_ENZYMES_2"/>
    <property type="match status" value="1"/>
</dbReference>
<comment type="cofactor">
    <cofactor evidence="1 15">
        <name>Mg(2+)</name>
        <dbReference type="ChEBI" id="CHEBI:18420"/>
    </cofactor>
</comment>
<comment type="similarity">
    <text evidence="4 15">Belongs to the PEP-utilizing enzyme family.</text>
</comment>
<dbReference type="Pfam" id="PF02896">
    <property type="entry name" value="PEP-utilizers_C"/>
    <property type="match status" value="1"/>
</dbReference>
<dbReference type="SUPFAM" id="SSF51621">
    <property type="entry name" value="Phosphoenolpyruvate/pyruvate domain"/>
    <property type="match status" value="1"/>
</dbReference>
<evidence type="ECO:0000313" key="21">
    <source>
        <dbReference type="Proteomes" id="UP000254069"/>
    </source>
</evidence>
<evidence type="ECO:0000256" key="9">
    <source>
        <dbReference type="ARBA" id="ARBA00022741"/>
    </source>
</evidence>
<organism evidence="20 21">
    <name type="scientific">Shewanella algae</name>
    <dbReference type="NCBI Taxonomy" id="38313"/>
    <lineage>
        <taxon>Bacteria</taxon>
        <taxon>Pseudomonadati</taxon>
        <taxon>Pseudomonadota</taxon>
        <taxon>Gammaproteobacteria</taxon>
        <taxon>Alteromonadales</taxon>
        <taxon>Shewanellaceae</taxon>
        <taxon>Shewanella</taxon>
    </lineage>
</organism>
<dbReference type="PANTHER" id="PTHR43030">
    <property type="entry name" value="PHOSPHOENOLPYRUVATE SYNTHASE"/>
    <property type="match status" value="1"/>
</dbReference>
<keyword evidence="20" id="KW-0670">Pyruvate</keyword>
<dbReference type="EMBL" id="AP024613">
    <property type="protein sequence ID" value="BCV45404.1"/>
    <property type="molecule type" value="Genomic_DNA"/>
</dbReference>
<dbReference type="InterPro" id="IPR023151">
    <property type="entry name" value="PEP_util_CS"/>
</dbReference>
<dbReference type="AlphaFoldDB" id="A0A380BLJ8"/>
<keyword evidence="11 15" id="KW-0067">ATP-binding</keyword>
<feature type="domain" description="PEP-utilising enzyme C-terminal" evidence="18">
    <location>
        <begin position="481"/>
        <end position="784"/>
    </location>
</feature>
<evidence type="ECO:0000256" key="3">
    <source>
        <dbReference type="ARBA" id="ARBA00004742"/>
    </source>
</evidence>
<evidence type="ECO:0000256" key="6">
    <source>
        <dbReference type="ARBA" id="ARBA00021623"/>
    </source>
</evidence>
<dbReference type="RefSeq" id="WP_044734630.1">
    <property type="nucleotide sequence ID" value="NZ_AP024609.1"/>
</dbReference>
<sequence length="789" mass="87093">MQQYVLWYQELGMGDVNKVGGKNASLGEMISNLANAGVQVPGGFATTSHAFNEFLEQSGVNQKIYDILDTLDVDDVNALAKVGAQIRQWVIETPFQPELEQAIREAYEKLASETQDASFAVRSSATAEDMPDASFAGQQETFLNVKGFEAVLVAIKHVFASLFNDRAISYRVHQGYDHRGVALSAGVQRMVRSDKAASGVMFTMDTESGNKDVVFITSSFGLGEMVVQGAVNPDEFYVHKPTLTAGHKAVVRRNIGSKLIQMVYSDDASHGKQVKIEDVAKEQRMTFSINDEEVMELAKQAMIIEKHYGRPMDIEWAKDGNDGRLYIVQARPETVRSREDVQLIERYHLKSRGEVICEGRAIGHKVGSGVAKVLKSIDEMDKIQPGDVLVTDMTDPDWEPIMKRASAIVTNRGGRTCHAAIIARELGVPAVVGCGDVTDKIQNGQEVTVSCAEGDTGYIYQGKLEFDVISSRVDSMPDLPMKIMMNVGNPDRAFDFARLPNEGVGLARLEFIINRMIGIHPKALLEFDQQTDELKAEITEMIAGYDSPVEYYVARLVEGISSIAAAFHPKKAIVRMSDFKSNEYANLIGGDKYEPEEENPMLGFRGASRYISESFRDCFALECEAIKRVRNDMGLKNVEIMIPFVRTLEEGRQVIELLKEQGLERGKDGLRVIMMCELPSNALLADQFLEMFDGFSIGSNDLTQLTLGLDRDSGIISHLFDERNEAVKALLAMAIKSAKAKGAYVGICGQGPSDHADFAAWLVEQGIDTVSLNPDTVIDTWLYLAEAHG</sequence>
<comment type="catalytic activity">
    <reaction evidence="14 15">
        <text>pyruvate + ATP + H2O = phosphoenolpyruvate + AMP + phosphate + 2 H(+)</text>
        <dbReference type="Rhea" id="RHEA:11364"/>
        <dbReference type="ChEBI" id="CHEBI:15361"/>
        <dbReference type="ChEBI" id="CHEBI:15377"/>
        <dbReference type="ChEBI" id="CHEBI:15378"/>
        <dbReference type="ChEBI" id="CHEBI:30616"/>
        <dbReference type="ChEBI" id="CHEBI:43474"/>
        <dbReference type="ChEBI" id="CHEBI:58702"/>
        <dbReference type="ChEBI" id="CHEBI:456215"/>
        <dbReference type="EC" id="2.7.9.2"/>
    </reaction>
</comment>
<keyword evidence="9 15" id="KW-0547">Nucleotide-binding</keyword>
<dbReference type="SUPFAM" id="SSF52009">
    <property type="entry name" value="Phosphohistidine domain"/>
    <property type="match status" value="1"/>
</dbReference>
<dbReference type="InterPro" id="IPR018274">
    <property type="entry name" value="PEP_util_AS"/>
</dbReference>
<feature type="domain" description="Pyruvate phosphate dikinase AMP/ATP-binding" evidence="17">
    <location>
        <begin position="17"/>
        <end position="342"/>
    </location>
</feature>
<evidence type="ECO:0000256" key="11">
    <source>
        <dbReference type="ARBA" id="ARBA00022840"/>
    </source>
</evidence>
<dbReference type="Pfam" id="PF01326">
    <property type="entry name" value="PPDK_N"/>
    <property type="match status" value="1"/>
</dbReference>
<evidence type="ECO:0000259" key="18">
    <source>
        <dbReference type="Pfam" id="PF02896"/>
    </source>
</evidence>
<dbReference type="EC" id="2.7.9.2" evidence="5 15"/>
<reference evidence="19" key="2">
    <citation type="submission" date="2021-05" db="EMBL/GenBank/DDBJ databases">
        <title>Molecular characterization for Shewanella algae harboring chromosomal blaOXA-55-like strains isolated from clinical and environment sample.</title>
        <authorList>
            <person name="Ohama Y."/>
            <person name="Aoki K."/>
            <person name="Harada S."/>
            <person name="Moriya K."/>
            <person name="Ishii Y."/>
            <person name="Tateda K."/>
        </authorList>
    </citation>
    <scope>NUCLEOTIDE SEQUENCE</scope>
    <source>
        <strain evidence="19">TUM17379</strain>
    </source>
</reference>
<dbReference type="GeneID" id="93809523"/>
<dbReference type="FunFam" id="3.50.30.10:FF:000002">
    <property type="entry name" value="Phosphoenolpyruvate synthase"/>
    <property type="match status" value="1"/>
</dbReference>
<dbReference type="Gene3D" id="3.50.30.10">
    <property type="entry name" value="Phosphohistidine domain"/>
    <property type="match status" value="1"/>
</dbReference>
<dbReference type="FunFam" id="3.30.470.20:FF:000017">
    <property type="entry name" value="Phosphoenolpyruvate synthase"/>
    <property type="match status" value="1"/>
</dbReference>
<dbReference type="GO" id="GO:0005524">
    <property type="term" value="F:ATP binding"/>
    <property type="evidence" value="ECO:0007669"/>
    <property type="project" value="UniProtKB-KW"/>
</dbReference>
<dbReference type="InterPro" id="IPR006319">
    <property type="entry name" value="PEP_synth"/>
</dbReference>